<dbReference type="PANTHER" id="PTHR46825:SF7">
    <property type="entry name" value="D-ALANYL-D-ALANINE CARBOXYPEPTIDASE"/>
    <property type="match status" value="1"/>
</dbReference>
<dbReference type="InterPro" id="IPR012338">
    <property type="entry name" value="Beta-lactam/transpept-like"/>
</dbReference>
<dbReference type="InterPro" id="IPR001466">
    <property type="entry name" value="Beta-lactam-related"/>
</dbReference>
<dbReference type="SUPFAM" id="SSF56601">
    <property type="entry name" value="beta-lactamase/transpeptidase-like"/>
    <property type="match status" value="1"/>
</dbReference>
<dbReference type="EMBL" id="CP072788">
    <property type="protein sequence ID" value="QTR02539.1"/>
    <property type="molecule type" value="Genomic_DNA"/>
</dbReference>
<feature type="domain" description="Beta-lactamase-related" evidence="1">
    <location>
        <begin position="13"/>
        <end position="306"/>
    </location>
</feature>
<proteinExistence type="predicted"/>
<dbReference type="AlphaFoldDB" id="A0A8T8HVZ7"/>
<sequence>MSATDFGTLLAAGPGVAVAIRRPDGDVLLVEGAAAPGAPVDAATRFEIGSLTKVFTALLLAEMAQRGEVHHDDPADRYLGTRLGPGVTLERLATHTAGLPRLPPGLLRAALPAWRTNPNRASGPAELAAALRRTRTDGHRVRYSNFGVAALGVALARAAGRPFEELLAERVTRPLGLFDTGFAPAPQAVGHLRGRPRPPWEMPGLPAAGALRSSARDLLALLTALIDRRPEPLAPALTDVVTPRVATPGGDRLCLVWNLRRRPDHDLVFHGGATRGFTAFAGFSPQRRTALVALANSGPTLRSPFLQRSYEALRGLADLPVG</sequence>
<reference evidence="2" key="1">
    <citation type="submission" date="2021-04" db="EMBL/GenBank/DDBJ databases">
        <title>Saccharothrix algeriensis WGS.</title>
        <authorList>
            <person name="Stuskova K."/>
            <person name="Hakalova E."/>
            <person name="Tebbal A.B."/>
            <person name="Eichmeier A."/>
        </authorList>
    </citation>
    <scope>NUCLEOTIDE SEQUENCE</scope>
    <source>
        <strain evidence="2">NRRL B-24137</strain>
    </source>
</reference>
<protein>
    <submittedName>
        <fullName evidence="2">Beta-lactamase family protein</fullName>
    </submittedName>
</protein>
<evidence type="ECO:0000313" key="3">
    <source>
        <dbReference type="Proteomes" id="UP000671828"/>
    </source>
</evidence>
<dbReference type="PANTHER" id="PTHR46825">
    <property type="entry name" value="D-ALANYL-D-ALANINE-CARBOXYPEPTIDASE/ENDOPEPTIDASE AMPH"/>
    <property type="match status" value="1"/>
</dbReference>
<organism evidence="2 3">
    <name type="scientific">Saccharothrix algeriensis</name>
    <dbReference type="NCBI Taxonomy" id="173560"/>
    <lineage>
        <taxon>Bacteria</taxon>
        <taxon>Bacillati</taxon>
        <taxon>Actinomycetota</taxon>
        <taxon>Actinomycetes</taxon>
        <taxon>Pseudonocardiales</taxon>
        <taxon>Pseudonocardiaceae</taxon>
        <taxon>Saccharothrix</taxon>
    </lineage>
</organism>
<dbReference type="Pfam" id="PF00144">
    <property type="entry name" value="Beta-lactamase"/>
    <property type="match status" value="1"/>
</dbReference>
<dbReference type="Proteomes" id="UP000671828">
    <property type="component" value="Chromosome"/>
</dbReference>
<gene>
    <name evidence="2" type="ORF">J7S33_26100</name>
</gene>
<accession>A0A8T8HVZ7</accession>
<dbReference type="Gene3D" id="3.40.710.10">
    <property type="entry name" value="DD-peptidase/beta-lactamase superfamily"/>
    <property type="match status" value="1"/>
</dbReference>
<dbReference type="InterPro" id="IPR050491">
    <property type="entry name" value="AmpC-like"/>
</dbReference>
<name>A0A8T8HVZ7_9PSEU</name>
<evidence type="ECO:0000313" key="2">
    <source>
        <dbReference type="EMBL" id="QTR02539.1"/>
    </source>
</evidence>
<evidence type="ECO:0000259" key="1">
    <source>
        <dbReference type="Pfam" id="PF00144"/>
    </source>
</evidence>